<evidence type="ECO:0000313" key="2">
    <source>
        <dbReference type="Proteomes" id="UP001177021"/>
    </source>
</evidence>
<comment type="caution">
    <text evidence="1">The sequence shown here is derived from an EMBL/GenBank/DDBJ whole genome shotgun (WGS) entry which is preliminary data.</text>
</comment>
<dbReference type="EMBL" id="CASHSV030000409">
    <property type="protein sequence ID" value="CAJ2662628.1"/>
    <property type="molecule type" value="Genomic_DNA"/>
</dbReference>
<proteinExistence type="predicted"/>
<organism evidence="1 2">
    <name type="scientific">Trifolium pratense</name>
    <name type="common">Red clover</name>
    <dbReference type="NCBI Taxonomy" id="57577"/>
    <lineage>
        <taxon>Eukaryota</taxon>
        <taxon>Viridiplantae</taxon>
        <taxon>Streptophyta</taxon>
        <taxon>Embryophyta</taxon>
        <taxon>Tracheophyta</taxon>
        <taxon>Spermatophyta</taxon>
        <taxon>Magnoliopsida</taxon>
        <taxon>eudicotyledons</taxon>
        <taxon>Gunneridae</taxon>
        <taxon>Pentapetalae</taxon>
        <taxon>rosids</taxon>
        <taxon>fabids</taxon>
        <taxon>Fabales</taxon>
        <taxon>Fabaceae</taxon>
        <taxon>Papilionoideae</taxon>
        <taxon>50 kb inversion clade</taxon>
        <taxon>NPAAA clade</taxon>
        <taxon>Hologalegina</taxon>
        <taxon>IRL clade</taxon>
        <taxon>Trifolieae</taxon>
        <taxon>Trifolium</taxon>
    </lineage>
</organism>
<evidence type="ECO:0000313" key="1">
    <source>
        <dbReference type="EMBL" id="CAJ2662628.1"/>
    </source>
</evidence>
<sequence length="310" mass="35636">MTDNILKWKDELTQGHTYYMRNFKVGDNDAQYKMTPHKFRLTFVGATRVNAVEIPGIPKTHFYFKDFEEISNGKFCSDMLVDAIGVVNSIGKNVISTATREANIAFTIKDLRNKELDCTLWDTLSEQFLSGYNQQSNNNPVVIILRHVRVREAQGQYPLQLTNVWNRTKILFDPSIPEIEKFRASDIKIDELEAEYGKFLDEIAKTYDNYDGQGSSLNHDNISHTENNINQCTDNVFGQVFGGYTVTGQLTESYVFELTLCDLNNATKTQFTLPSEFSDYVRRYNFHKLVLHVPNKDISIVHLKYPNNPS</sequence>
<gene>
    <name evidence="1" type="ORF">MILVUS5_LOCUS28188</name>
</gene>
<keyword evidence="2" id="KW-1185">Reference proteome</keyword>
<reference evidence="1" key="1">
    <citation type="submission" date="2023-10" db="EMBL/GenBank/DDBJ databases">
        <authorList>
            <person name="Rodriguez Cubillos JULIANA M."/>
            <person name="De Vega J."/>
        </authorList>
    </citation>
    <scope>NUCLEOTIDE SEQUENCE</scope>
</reference>
<name>A0ACB0L2X0_TRIPR</name>
<protein>
    <submittedName>
        <fullName evidence="1">Uncharacterized protein</fullName>
    </submittedName>
</protein>
<dbReference type="Proteomes" id="UP001177021">
    <property type="component" value="Unassembled WGS sequence"/>
</dbReference>
<accession>A0ACB0L2X0</accession>